<dbReference type="RefSeq" id="WP_278157423.1">
    <property type="nucleotide sequence ID" value="NZ_CP121252.1"/>
</dbReference>
<protein>
    <submittedName>
        <fullName evidence="1">Uncharacterized protein</fullName>
    </submittedName>
</protein>
<evidence type="ECO:0000313" key="1">
    <source>
        <dbReference type="EMBL" id="WFP16270.1"/>
    </source>
</evidence>
<evidence type="ECO:0000313" key="2">
    <source>
        <dbReference type="Proteomes" id="UP001219037"/>
    </source>
</evidence>
<keyword evidence="2" id="KW-1185">Reference proteome</keyword>
<proteinExistence type="predicted"/>
<reference evidence="1 2" key="1">
    <citation type="submission" date="2023-04" db="EMBL/GenBank/DDBJ databases">
        <title>Funneling lignin-derived compounds into biodiesel using alkali-halophilic Citricoccus sp. P2.</title>
        <authorList>
            <person name="Luo C.-B."/>
        </authorList>
    </citation>
    <scope>NUCLEOTIDE SEQUENCE [LARGE SCALE GENOMIC DNA]</scope>
    <source>
        <strain evidence="1 2">P2</strain>
    </source>
</reference>
<name>A0ABY8H6C8_9MICC</name>
<dbReference type="EMBL" id="CP121252">
    <property type="protein sequence ID" value="WFP16270.1"/>
    <property type="molecule type" value="Genomic_DNA"/>
</dbReference>
<dbReference type="Proteomes" id="UP001219037">
    <property type="component" value="Chromosome"/>
</dbReference>
<organism evidence="1 2">
    <name type="scientific">Citricoccus muralis</name>
    <dbReference type="NCBI Taxonomy" id="169134"/>
    <lineage>
        <taxon>Bacteria</taxon>
        <taxon>Bacillati</taxon>
        <taxon>Actinomycetota</taxon>
        <taxon>Actinomycetes</taxon>
        <taxon>Micrococcales</taxon>
        <taxon>Micrococcaceae</taxon>
        <taxon>Citricoccus</taxon>
    </lineage>
</organism>
<gene>
    <name evidence="1" type="ORF">P8192_12905</name>
</gene>
<accession>A0ABY8H6C8</accession>
<sequence length="70" mass="7892">MQLLQEQILHHYNISLTNIERTWVDLATLSHLSLVVAGDFMVTGRVQPLTTINSLSHPLPAEPRIVYDPS</sequence>